<feature type="domain" description="MgtC/SapB/SrpB/YhiD N-terminal" evidence="2">
    <location>
        <begin position="15"/>
        <end position="137"/>
    </location>
</feature>
<feature type="transmembrane region" description="Helical" evidence="1">
    <location>
        <begin position="331"/>
        <end position="349"/>
    </location>
</feature>
<feature type="transmembrane region" description="Helical" evidence="1">
    <location>
        <begin position="361"/>
        <end position="379"/>
    </location>
</feature>
<gene>
    <name evidence="4" type="ORF">C2I19_16645</name>
</gene>
<feature type="transmembrane region" description="Helical" evidence="1">
    <location>
        <begin position="104"/>
        <end position="127"/>
    </location>
</feature>
<sequence>MRYLDWLPPEATQITLVLFLAFLIGLEREERKAGGDHYAFGGVRTYPLIGLIGYVVAALANGDWAPVGLGFAVVAAFLLMSYWHKLGASGYSGVTSEMSGLATYLIGVLVCRELYWLATALTVAGLLLLEFKSRLESLARRIDPADILTFTQFLLLAAVILPLLPDEAIGRFQINPFKTWLVVVAVSAVSYGSYLLQRLHQGRDGLLLAALAGGAYSSTVTTVVMARRSAEAGSPRLYSGAILMASGVMYLRLMAFLALFNFALLQRLWPAFSALAALALLGGWLWSRSGRDGAAAGTAYQPKNPLELGAAVLFALLFIAMLVATRLAAQYLGAAGVYALAAVMGVSDVDPFIMGITQSTPALTPLPVAGSAILIAAAANNAAKGAYARALGSRETGGQSLAGLLLLAALGLLPLLWAL</sequence>
<evidence type="ECO:0000259" key="2">
    <source>
        <dbReference type="Pfam" id="PF02308"/>
    </source>
</evidence>
<reference evidence="5" key="1">
    <citation type="submission" date="2018-02" db="EMBL/GenBank/DDBJ databases">
        <authorList>
            <person name="O'Hara-Hanley K."/>
            <person name="Soby S."/>
        </authorList>
    </citation>
    <scope>NUCLEOTIDE SEQUENCE [LARGE SCALE GENOMIC DNA]</scope>
    <source>
        <strain evidence="5">MWU14-2602</strain>
    </source>
</reference>
<evidence type="ECO:0000313" key="5">
    <source>
        <dbReference type="Proteomes" id="UP000237082"/>
    </source>
</evidence>
<dbReference type="InterPro" id="IPR049177">
    <property type="entry name" value="MgtC_SapB_SrpB_YhiD_N"/>
</dbReference>
<feature type="transmembrane region" description="Helical" evidence="1">
    <location>
        <begin position="237"/>
        <end position="262"/>
    </location>
</feature>
<keyword evidence="1" id="KW-0472">Membrane</keyword>
<organism evidence="4 5">
    <name type="scientific">Chromobacterium alticapitis</name>
    <dbReference type="NCBI Taxonomy" id="2073169"/>
    <lineage>
        <taxon>Bacteria</taxon>
        <taxon>Pseudomonadati</taxon>
        <taxon>Pseudomonadota</taxon>
        <taxon>Betaproteobacteria</taxon>
        <taxon>Neisseriales</taxon>
        <taxon>Chromobacteriaceae</taxon>
        <taxon>Chromobacterium</taxon>
    </lineage>
</organism>
<feature type="transmembrane region" description="Helical" evidence="1">
    <location>
        <begin position="64"/>
        <end position="83"/>
    </location>
</feature>
<comment type="caution">
    <text evidence="4">The sequence shown here is derived from an EMBL/GenBank/DDBJ whole genome shotgun (WGS) entry which is preliminary data.</text>
</comment>
<accession>A0A2S5DCW1</accession>
<keyword evidence="1" id="KW-1133">Transmembrane helix</keyword>
<dbReference type="Pfam" id="PF02308">
    <property type="entry name" value="MgtC"/>
    <property type="match status" value="1"/>
</dbReference>
<proteinExistence type="predicted"/>
<dbReference type="RefSeq" id="WP_103903780.1">
    <property type="nucleotide sequence ID" value="NZ_PQWB01000089.1"/>
</dbReference>
<dbReference type="OrthoDB" id="9813718at2"/>
<dbReference type="PANTHER" id="PTHR39084">
    <property type="entry name" value="MEMBRANE PROTEIN-RELATED"/>
    <property type="match status" value="1"/>
</dbReference>
<feature type="transmembrane region" description="Helical" evidence="1">
    <location>
        <begin position="399"/>
        <end position="418"/>
    </location>
</feature>
<dbReference type="EMBL" id="PQWB01000089">
    <property type="protein sequence ID" value="POZ60851.1"/>
    <property type="molecule type" value="Genomic_DNA"/>
</dbReference>
<evidence type="ECO:0000256" key="1">
    <source>
        <dbReference type="SAM" id="Phobius"/>
    </source>
</evidence>
<feature type="transmembrane region" description="Helical" evidence="1">
    <location>
        <begin position="268"/>
        <end position="286"/>
    </location>
</feature>
<dbReference type="PANTHER" id="PTHR39084:SF1">
    <property type="entry name" value="DUF4010 DOMAIN-CONTAINING PROTEIN"/>
    <property type="match status" value="1"/>
</dbReference>
<feature type="domain" description="DUF4010" evidence="3">
    <location>
        <begin position="184"/>
        <end position="392"/>
    </location>
</feature>
<evidence type="ECO:0000313" key="4">
    <source>
        <dbReference type="EMBL" id="POZ60851.1"/>
    </source>
</evidence>
<feature type="transmembrane region" description="Helical" evidence="1">
    <location>
        <begin position="38"/>
        <end position="58"/>
    </location>
</feature>
<protein>
    <submittedName>
        <fullName evidence="4">MgtC/SapB transporter</fullName>
    </submittedName>
</protein>
<name>A0A2S5DCW1_9NEIS</name>
<dbReference type="Pfam" id="PF13194">
    <property type="entry name" value="DUF4010"/>
    <property type="match status" value="1"/>
</dbReference>
<keyword evidence="1" id="KW-0812">Transmembrane</keyword>
<feature type="transmembrane region" description="Helical" evidence="1">
    <location>
        <begin position="306"/>
        <end position="325"/>
    </location>
</feature>
<feature type="transmembrane region" description="Helical" evidence="1">
    <location>
        <begin position="6"/>
        <end position="26"/>
    </location>
</feature>
<feature type="transmembrane region" description="Helical" evidence="1">
    <location>
        <begin position="147"/>
        <end position="165"/>
    </location>
</feature>
<keyword evidence="5" id="KW-1185">Reference proteome</keyword>
<feature type="transmembrane region" description="Helical" evidence="1">
    <location>
        <begin position="177"/>
        <end position="194"/>
    </location>
</feature>
<feature type="transmembrane region" description="Helical" evidence="1">
    <location>
        <begin position="206"/>
        <end position="225"/>
    </location>
</feature>
<dbReference type="InterPro" id="IPR025105">
    <property type="entry name" value="DUF4010"/>
</dbReference>
<dbReference type="Proteomes" id="UP000237082">
    <property type="component" value="Unassembled WGS sequence"/>
</dbReference>
<dbReference type="AlphaFoldDB" id="A0A2S5DCW1"/>
<evidence type="ECO:0000259" key="3">
    <source>
        <dbReference type="Pfam" id="PF13194"/>
    </source>
</evidence>